<organism evidence="1 2">
    <name type="scientific">Fusarium decemcellulare</name>
    <dbReference type="NCBI Taxonomy" id="57161"/>
    <lineage>
        <taxon>Eukaryota</taxon>
        <taxon>Fungi</taxon>
        <taxon>Dikarya</taxon>
        <taxon>Ascomycota</taxon>
        <taxon>Pezizomycotina</taxon>
        <taxon>Sordariomycetes</taxon>
        <taxon>Hypocreomycetidae</taxon>
        <taxon>Hypocreales</taxon>
        <taxon>Nectriaceae</taxon>
        <taxon>Fusarium</taxon>
        <taxon>Fusarium decemcellulare species complex</taxon>
    </lineage>
</organism>
<proteinExistence type="predicted"/>
<protein>
    <submittedName>
        <fullName evidence="1">Uncharacterized protein</fullName>
    </submittedName>
</protein>
<dbReference type="Proteomes" id="UP001148629">
    <property type="component" value="Unassembled WGS sequence"/>
</dbReference>
<gene>
    <name evidence="1" type="ORF">NM208_g13103</name>
</gene>
<comment type="caution">
    <text evidence="1">The sequence shown here is derived from an EMBL/GenBank/DDBJ whole genome shotgun (WGS) entry which is preliminary data.</text>
</comment>
<accession>A0ACC1RPL9</accession>
<reference evidence="1" key="1">
    <citation type="submission" date="2022-08" db="EMBL/GenBank/DDBJ databases">
        <title>Genome Sequence of Fusarium decemcellulare.</title>
        <authorList>
            <person name="Buettner E."/>
        </authorList>
    </citation>
    <scope>NUCLEOTIDE SEQUENCE</scope>
    <source>
        <strain evidence="1">Babe19</strain>
    </source>
</reference>
<name>A0ACC1RPL9_9HYPO</name>
<dbReference type="EMBL" id="JANRMS010002574">
    <property type="protein sequence ID" value="KAJ3521860.1"/>
    <property type="molecule type" value="Genomic_DNA"/>
</dbReference>
<evidence type="ECO:0000313" key="2">
    <source>
        <dbReference type="Proteomes" id="UP001148629"/>
    </source>
</evidence>
<evidence type="ECO:0000313" key="1">
    <source>
        <dbReference type="EMBL" id="KAJ3521860.1"/>
    </source>
</evidence>
<sequence length="1362" mass="153509">MGHGDSMTRDGGSSEDIDTAIEPEDCNEEDSIAGDSDDEDCTNEDLGVGGDSDDDPNDGDYNDDDHNDDDSSDDDSTDGNNDWNDDYRSDIGSNISSGDDSRAATYFAKYLSNESFLCQHPEHHDLMSELSASVSRGSEFFKSPAFRVWGINLKGVPKRLSALKRYLRKLAKETPHLLPDVISVQDPSVAQVFRRILGYNFWYSATGTFTEADAPPTKSARRKSNQRVAPPVQGTRPSPTEDTSPNPTGDANVGRKKPQMHKVCFYVHKSLSLTSWRVSRATGPNEDLVATLELATPSGELKIHNVYNHLDRLDVEELVALAGGEGDRILLGDFNFHHPDWSDNDQGVRTAKGNMFAASISTMNLELLTVPGTITFSNSKDTSVRSSTIDLTFASGRIASSMESCVAKEPLGFETDHRIIETVMKLTVLKENKIKLYWSKVTMETFQRHLKSLLPPHDFPLTTHDQISAFFAAVREALIRTVRACVPRGPCRREQKQPTGLDLKMERTKAELEKLWEKAQMPGHENLKLQADQISWRIQQLDNMLWQRSTEKRSKTTRGAYGLAKLGKKISQPQEPCQVPPLLHEGRYYHQDKEKTALIEKTMFRANGSPDSKVVQDLPPGSQNKNRRQLFVSQDLDDEELRLLIKNLPKGKACGPDEIPYEAIQLGGDLLRFHLLRGFKACLEHGVHPDAFKDSNIVMLRKAGKQAHLPKSWRPIALLPCMGKLLERIVALRMVAALKHSLPATQFGGRSTTEALQYMVNIIYGAWSKSTPQVVTLLALDISGAYNNVDRAKLLKMLVDKGMPNWIIEFVRSFLSNNRAAFHIPGYKSDRVYINTGIPQGSPLSPILFLLLASPLLKDLPLGKHRNDMKGDYLNAEVYCFSFVDDTYLIAVSNSYEANCRALTLMHEKVGKIARPLDILFGPEKYDLMHFRRPNARNDEGGDRSVIPDIKGFEKQPEEISLRILGVQVDPQLTWSVHIDEIIAKVNRSLGYLTRISGSNWGPSLQTMRLFYLTTIRPIITYACGAWFIRRRRGQGHIRWGLKQKQVQKLESLQHKCLRKLSASFFKTKGLVLEKELCVENIWSVLHAQASGQRAKLLLRGWTRMNCRGSGKPKGEDLKNPHQVLNWEAVVPFLKAHAAFIQGCSDDPEEARRWYDEKRRNKMIGRCVNKTAVEDCERLWDAYVTKRKKTKESENSTGADLKYPAALTEKWGMQSFRYYRGLSRQQSTMLLHCRTEIIGLNYHLHKISVSLPPRSTVWSRLTFQPPDSPFVESPFCLCGGVRQTPFHLFVQCSRLHEQRGAASRACRPYKLRRTGHQECTHRGPVGHRELRHQTIRQDPGTCLAVSSHPGNCIPTVHSPTGC</sequence>
<keyword evidence="2" id="KW-1185">Reference proteome</keyword>